<evidence type="ECO:0000313" key="8">
    <source>
        <dbReference type="Proteomes" id="UP000838412"/>
    </source>
</evidence>
<dbReference type="Gene3D" id="2.10.110.10">
    <property type="entry name" value="Cysteine Rich Protein"/>
    <property type="match status" value="2"/>
</dbReference>
<evidence type="ECO:0000313" key="7">
    <source>
        <dbReference type="EMBL" id="CAH1226649.1"/>
    </source>
</evidence>
<dbReference type="PANTHER" id="PTHR24205:SF4">
    <property type="entry name" value="PROTEIN ESPINAS"/>
    <property type="match status" value="1"/>
</dbReference>
<dbReference type="AlphaFoldDB" id="A0A8J9W1L2"/>
<keyword evidence="8" id="KW-1185">Reference proteome</keyword>
<keyword evidence="1 5" id="KW-0479">Metal-binding</keyword>
<protein>
    <submittedName>
        <fullName evidence="7">FHL3 protein</fullName>
    </submittedName>
</protein>
<feature type="domain" description="LIM zinc-binding" evidence="6">
    <location>
        <begin position="34"/>
        <end position="91"/>
    </location>
</feature>
<dbReference type="PANTHER" id="PTHR24205">
    <property type="entry name" value="FOUR AND A HALF LIM DOMAINS PROTEIN"/>
    <property type="match status" value="1"/>
</dbReference>
<keyword evidence="4 5" id="KW-0440">LIM domain</keyword>
<evidence type="ECO:0000259" key="6">
    <source>
        <dbReference type="PROSITE" id="PS50023"/>
    </source>
</evidence>
<name>A0A8J9W1L2_BRALA</name>
<keyword evidence="2" id="KW-0677">Repeat</keyword>
<dbReference type="PROSITE" id="PS50023">
    <property type="entry name" value="LIM_DOMAIN_2"/>
    <property type="match status" value="1"/>
</dbReference>
<keyword evidence="3 5" id="KW-0862">Zinc</keyword>
<evidence type="ECO:0000256" key="1">
    <source>
        <dbReference type="ARBA" id="ARBA00022723"/>
    </source>
</evidence>
<accession>A0A8J9W1L2</accession>
<dbReference type="GO" id="GO:0030018">
    <property type="term" value="C:Z disc"/>
    <property type="evidence" value="ECO:0007669"/>
    <property type="project" value="TreeGrafter"/>
</dbReference>
<evidence type="ECO:0000256" key="4">
    <source>
        <dbReference type="ARBA" id="ARBA00023038"/>
    </source>
</evidence>
<dbReference type="GO" id="GO:0005634">
    <property type="term" value="C:nucleus"/>
    <property type="evidence" value="ECO:0007669"/>
    <property type="project" value="TreeGrafter"/>
</dbReference>
<proteinExistence type="predicted"/>
<dbReference type="EMBL" id="OV696686">
    <property type="protein sequence ID" value="CAH1226649.1"/>
    <property type="molecule type" value="Genomic_DNA"/>
</dbReference>
<evidence type="ECO:0000256" key="5">
    <source>
        <dbReference type="PROSITE-ProRule" id="PRU00125"/>
    </source>
</evidence>
<dbReference type="InterPro" id="IPR001781">
    <property type="entry name" value="Znf_LIM"/>
</dbReference>
<dbReference type="PROSITE" id="PS00478">
    <property type="entry name" value="LIM_DOMAIN_1"/>
    <property type="match status" value="1"/>
</dbReference>
<dbReference type="GO" id="GO:0046872">
    <property type="term" value="F:metal ion binding"/>
    <property type="evidence" value="ECO:0007669"/>
    <property type="project" value="UniProtKB-KW"/>
</dbReference>
<dbReference type="Proteomes" id="UP000838412">
    <property type="component" value="Chromosome 1"/>
</dbReference>
<reference evidence="7" key="1">
    <citation type="submission" date="2022-01" db="EMBL/GenBank/DDBJ databases">
        <authorList>
            <person name="Braso-Vives M."/>
        </authorList>
    </citation>
    <scope>NUCLEOTIDE SEQUENCE</scope>
</reference>
<dbReference type="OrthoDB" id="1112565at2759"/>
<gene>
    <name evidence="7" type="primary">FHL3</name>
    <name evidence="7" type="ORF">BLAG_LOCUS318</name>
</gene>
<evidence type="ECO:0000256" key="3">
    <source>
        <dbReference type="ARBA" id="ARBA00022833"/>
    </source>
</evidence>
<dbReference type="SUPFAM" id="SSF57716">
    <property type="entry name" value="Glucocorticoid receptor-like (DNA-binding domain)"/>
    <property type="match status" value="1"/>
</dbReference>
<organism evidence="7 8">
    <name type="scientific">Branchiostoma lanceolatum</name>
    <name type="common">Common lancelet</name>
    <name type="synonym">Amphioxus lanceolatum</name>
    <dbReference type="NCBI Taxonomy" id="7740"/>
    <lineage>
        <taxon>Eukaryota</taxon>
        <taxon>Metazoa</taxon>
        <taxon>Chordata</taxon>
        <taxon>Cephalochordata</taxon>
        <taxon>Leptocardii</taxon>
        <taxon>Amphioxiformes</taxon>
        <taxon>Branchiostomatidae</taxon>
        <taxon>Branchiostoma</taxon>
    </lineage>
</organism>
<dbReference type="SMART" id="SM00132">
    <property type="entry name" value="LIM"/>
    <property type="match status" value="1"/>
</dbReference>
<dbReference type="Pfam" id="PF00412">
    <property type="entry name" value="LIM"/>
    <property type="match status" value="1"/>
</dbReference>
<dbReference type="GO" id="GO:0003712">
    <property type="term" value="F:transcription coregulator activity"/>
    <property type="evidence" value="ECO:0007669"/>
    <property type="project" value="TreeGrafter"/>
</dbReference>
<evidence type="ECO:0000256" key="2">
    <source>
        <dbReference type="ARBA" id="ARBA00022737"/>
    </source>
</evidence>
<sequence>MECHQCRRPLAGHPYDSHEGNVYCSDCFSTFHAKKCAVCFMLLDTSSAEKFTTYDGKSFHGGCFACSVCNTPLSGEKFTVNGDDKVCGKCN</sequence>